<reference evidence="1 2" key="1">
    <citation type="submission" date="2018-03" db="EMBL/GenBank/DDBJ databases">
        <title>Genomes of Pezizomycetes fungi and the evolution of truffles.</title>
        <authorList>
            <person name="Murat C."/>
            <person name="Payen T."/>
            <person name="Noel B."/>
            <person name="Kuo A."/>
            <person name="Martin F.M."/>
        </authorList>
    </citation>
    <scope>NUCLEOTIDE SEQUENCE [LARGE SCALE GENOMIC DNA]</scope>
    <source>
        <strain evidence="1">091103-1</strain>
    </source>
</reference>
<dbReference type="Gene3D" id="3.40.1090.10">
    <property type="entry name" value="Cytosolic phospholipase A2 catalytic domain"/>
    <property type="match status" value="1"/>
</dbReference>
<dbReference type="AlphaFoldDB" id="A0A317SZW0"/>
<proteinExistence type="predicted"/>
<dbReference type="Proteomes" id="UP000246991">
    <property type="component" value="Unassembled WGS sequence"/>
</dbReference>
<accession>A0A317SZW0</accession>
<keyword evidence="2" id="KW-1185">Reference proteome</keyword>
<dbReference type="OrthoDB" id="194358at2759"/>
<organism evidence="1 2">
    <name type="scientific">Tuber magnatum</name>
    <name type="common">white Piedmont truffle</name>
    <dbReference type="NCBI Taxonomy" id="42249"/>
    <lineage>
        <taxon>Eukaryota</taxon>
        <taxon>Fungi</taxon>
        <taxon>Dikarya</taxon>
        <taxon>Ascomycota</taxon>
        <taxon>Pezizomycotina</taxon>
        <taxon>Pezizomycetes</taxon>
        <taxon>Pezizales</taxon>
        <taxon>Tuberaceae</taxon>
        <taxon>Tuber</taxon>
    </lineage>
</organism>
<name>A0A317SZW0_9PEZI</name>
<comment type="caution">
    <text evidence="1">The sequence shown here is derived from an EMBL/GenBank/DDBJ whole genome shotgun (WGS) entry which is preliminary data.</text>
</comment>
<dbReference type="STRING" id="42249.A0A317SZW0"/>
<evidence type="ECO:0000313" key="1">
    <source>
        <dbReference type="EMBL" id="PWW78977.1"/>
    </source>
</evidence>
<evidence type="ECO:0000313" key="2">
    <source>
        <dbReference type="Proteomes" id="UP000246991"/>
    </source>
</evidence>
<sequence>MAYSTSSAENAFKPNKFALVPVFSKIQELLISYLADSRYKARGLENALLKAFGTSGNLFDYCGNCISRTKVAATATTTEDTSACLFTNCNRPSTRLDQCVQDVPLLPHDMVLSLGTGSSNSNAKAAGPRGIWRDGFISRLYRFFISSMADDLKAMHLLNNASINQVECATKIRIAESLIANTFYFELDGLLAYAKGQLSMTH</sequence>
<gene>
    <name evidence="1" type="ORF">C7212DRAFT_341589</name>
</gene>
<dbReference type="EMBL" id="PYWC01000011">
    <property type="protein sequence ID" value="PWW78977.1"/>
    <property type="molecule type" value="Genomic_DNA"/>
</dbReference>
<protein>
    <submittedName>
        <fullName evidence="1">Uncharacterized protein</fullName>
    </submittedName>
</protein>